<keyword evidence="3" id="KW-0732">Signal</keyword>
<evidence type="ECO:0000256" key="3">
    <source>
        <dbReference type="SAM" id="SignalP"/>
    </source>
</evidence>
<proteinExistence type="inferred from homology"/>
<keyword evidence="5" id="KW-1185">Reference proteome</keyword>
<dbReference type="Pfam" id="PF01547">
    <property type="entry name" value="SBP_bac_1"/>
    <property type="match status" value="1"/>
</dbReference>
<dbReference type="InterPro" id="IPR050490">
    <property type="entry name" value="Bact_solute-bd_prot1"/>
</dbReference>
<evidence type="ECO:0000313" key="4">
    <source>
        <dbReference type="EMBL" id="PWK55013.1"/>
    </source>
</evidence>
<organism evidence="4 5">
    <name type="scientific">Silicimonas algicola</name>
    <dbReference type="NCBI Taxonomy" id="1826607"/>
    <lineage>
        <taxon>Bacteria</taxon>
        <taxon>Pseudomonadati</taxon>
        <taxon>Pseudomonadota</taxon>
        <taxon>Alphaproteobacteria</taxon>
        <taxon>Rhodobacterales</taxon>
        <taxon>Paracoccaceae</taxon>
    </lineage>
</organism>
<comment type="similarity">
    <text evidence="2">Belongs to the bacterial solute-binding protein 1 family.</text>
</comment>
<evidence type="ECO:0000256" key="1">
    <source>
        <dbReference type="ARBA" id="ARBA00004418"/>
    </source>
</evidence>
<reference evidence="4 5" key="1">
    <citation type="submission" date="2018-05" db="EMBL/GenBank/DDBJ databases">
        <title>Genomic Encyclopedia of Type Strains, Phase IV (KMG-IV): sequencing the most valuable type-strain genomes for metagenomic binning, comparative biology and taxonomic classification.</title>
        <authorList>
            <person name="Goeker M."/>
        </authorList>
    </citation>
    <scope>NUCLEOTIDE SEQUENCE [LARGE SCALE GENOMIC DNA]</scope>
    <source>
        <strain evidence="4 5">DSM 103371</strain>
    </source>
</reference>
<dbReference type="EMBL" id="QGGV01000009">
    <property type="protein sequence ID" value="PWK55013.1"/>
    <property type="molecule type" value="Genomic_DNA"/>
</dbReference>
<dbReference type="OrthoDB" id="9804061at2"/>
<dbReference type="InterPro" id="IPR006059">
    <property type="entry name" value="SBP"/>
</dbReference>
<dbReference type="PANTHER" id="PTHR43649">
    <property type="entry name" value="ARABINOSE-BINDING PROTEIN-RELATED"/>
    <property type="match status" value="1"/>
</dbReference>
<evidence type="ECO:0000256" key="2">
    <source>
        <dbReference type="ARBA" id="ARBA00008520"/>
    </source>
</evidence>
<dbReference type="KEGG" id="salo:EF888_19795"/>
<dbReference type="CDD" id="cd13585">
    <property type="entry name" value="PBP2_TMBP_like"/>
    <property type="match status" value="1"/>
</dbReference>
<comment type="caution">
    <text evidence="4">The sequence shown here is derived from an EMBL/GenBank/DDBJ whole genome shotgun (WGS) entry which is preliminary data.</text>
</comment>
<evidence type="ECO:0000313" key="5">
    <source>
        <dbReference type="Proteomes" id="UP000245390"/>
    </source>
</evidence>
<dbReference type="AlphaFoldDB" id="A0A316G321"/>
<accession>A0A316G321</accession>
<feature type="chain" id="PRO_5016351031" evidence="3">
    <location>
        <begin position="24"/>
        <end position="435"/>
    </location>
</feature>
<dbReference type="SUPFAM" id="SSF53850">
    <property type="entry name" value="Periplasmic binding protein-like II"/>
    <property type="match status" value="1"/>
</dbReference>
<feature type="signal peptide" evidence="3">
    <location>
        <begin position="1"/>
        <end position="23"/>
    </location>
</feature>
<dbReference type="Proteomes" id="UP000245390">
    <property type="component" value="Unassembled WGS sequence"/>
</dbReference>
<dbReference type="Gene3D" id="3.40.190.10">
    <property type="entry name" value="Periplasmic binding protein-like II"/>
    <property type="match status" value="2"/>
</dbReference>
<sequence length="435" mass="47045">MTFKIRTLMGAAAVCAIAAAANAQTTVTIATVNNGDMIRMQGLTEDFTAQNPDITLEWVTLEENVLRQRVTQDIASKGGQFDVLTIGTYEVPIWGKQGWLVSLNDLPAEWDADDILPAIRNGLTVDGELYAAPFYGESSMVMYRKDLMEKAGLEMPEAPTWDFIKEAAAAMTDKDAEVYGICLRGKAGWGENMAFLTAMGNSFGAKWFDEEWTAQFDSEAWANTLNFYMDLMTNYGPPGASTNGFNENLSLFQQGKCGMWIDATVAASFVTNPADSTVADQVGFALAPDNGLGKRGNWLWAWSLAIPAGSDATDAAKKFVAWATSKEYTALVAENEGWANVPPGTRTSLYENPEYAQVPFAKMTLDSINSADPTNPTIDPVPYTGVQFVAIPEFAGIATTVGQEFSAALAGQQTVEQALEKAQALTTEEMEAAGY</sequence>
<dbReference type="PANTHER" id="PTHR43649:SF12">
    <property type="entry name" value="DIACETYLCHITOBIOSE BINDING PROTEIN DASA"/>
    <property type="match status" value="1"/>
</dbReference>
<dbReference type="GO" id="GO:0042597">
    <property type="term" value="C:periplasmic space"/>
    <property type="evidence" value="ECO:0007669"/>
    <property type="project" value="UniProtKB-SubCell"/>
</dbReference>
<gene>
    <name evidence="4" type="ORF">C8D95_109100</name>
</gene>
<name>A0A316G321_9RHOB</name>
<protein>
    <submittedName>
        <fullName evidence="4">Sorbitol-binding protein /mannitol-binding protein</fullName>
    </submittedName>
</protein>
<comment type="subcellular location">
    <subcellularLocation>
        <location evidence="1">Periplasm</location>
    </subcellularLocation>
</comment>
<dbReference type="RefSeq" id="WP_109760417.1">
    <property type="nucleotide sequence ID" value="NZ_CP034588.1"/>
</dbReference>